<dbReference type="RefSeq" id="WP_084091611.1">
    <property type="nucleotide sequence ID" value="NZ_FWXD01000018.1"/>
</dbReference>
<dbReference type="PANTHER" id="PTHR46797:SF1">
    <property type="entry name" value="METHYLPHOSPHONATE SYNTHASE"/>
    <property type="match status" value="1"/>
</dbReference>
<reference evidence="3 4" key="1">
    <citation type="submission" date="2017-04" db="EMBL/GenBank/DDBJ databases">
        <authorList>
            <person name="Afonso C.L."/>
            <person name="Miller P.J."/>
            <person name="Scott M.A."/>
            <person name="Spackman E."/>
            <person name="Goraichik I."/>
            <person name="Dimitrov K.M."/>
            <person name="Suarez D.L."/>
            <person name="Swayne D.E."/>
        </authorList>
    </citation>
    <scope>NUCLEOTIDE SEQUENCE [LARGE SCALE GENOMIC DNA]</scope>
    <source>
        <strain evidence="3 4">DSM 23236</strain>
    </source>
</reference>
<feature type="domain" description="HTH cro/C1-type" evidence="2">
    <location>
        <begin position="11"/>
        <end position="65"/>
    </location>
</feature>
<keyword evidence="4" id="KW-1185">Reference proteome</keyword>
<organism evidence="3 4">
    <name type="scientific">Andreprevotia lacus DSM 23236</name>
    <dbReference type="NCBI Taxonomy" id="1121001"/>
    <lineage>
        <taxon>Bacteria</taxon>
        <taxon>Pseudomonadati</taxon>
        <taxon>Pseudomonadota</taxon>
        <taxon>Betaproteobacteria</taxon>
        <taxon>Neisseriales</taxon>
        <taxon>Chitinibacteraceae</taxon>
        <taxon>Andreprevotia</taxon>
    </lineage>
</organism>
<dbReference type="SMART" id="SM00530">
    <property type="entry name" value="HTH_XRE"/>
    <property type="match status" value="1"/>
</dbReference>
<evidence type="ECO:0000259" key="2">
    <source>
        <dbReference type="PROSITE" id="PS50943"/>
    </source>
</evidence>
<evidence type="ECO:0000313" key="4">
    <source>
        <dbReference type="Proteomes" id="UP000192761"/>
    </source>
</evidence>
<dbReference type="PANTHER" id="PTHR46797">
    <property type="entry name" value="HTH-TYPE TRANSCRIPTIONAL REGULATOR"/>
    <property type="match status" value="1"/>
</dbReference>
<proteinExistence type="predicted"/>
<dbReference type="GO" id="GO:0003677">
    <property type="term" value="F:DNA binding"/>
    <property type="evidence" value="ECO:0007669"/>
    <property type="project" value="UniProtKB-KW"/>
</dbReference>
<dbReference type="AlphaFoldDB" id="A0A1W1XV70"/>
<dbReference type="SUPFAM" id="SSF47413">
    <property type="entry name" value="lambda repressor-like DNA-binding domains"/>
    <property type="match status" value="1"/>
</dbReference>
<dbReference type="InterPro" id="IPR010982">
    <property type="entry name" value="Lambda_DNA-bd_dom_sf"/>
</dbReference>
<sequence length="75" mass="8538">MKRYDHFGRIVRHAREARAWSQEALAEHADLNRSYLGEIERGDVVPSLNTMAKLSHALGVKLSELVARCEESTIF</sequence>
<dbReference type="InterPro" id="IPR001387">
    <property type="entry name" value="Cro/C1-type_HTH"/>
</dbReference>
<gene>
    <name evidence="3" type="ORF">SAMN02745857_02978</name>
</gene>
<dbReference type="EMBL" id="FWXD01000018">
    <property type="protein sequence ID" value="SMC27762.1"/>
    <property type="molecule type" value="Genomic_DNA"/>
</dbReference>
<dbReference type="InterPro" id="IPR050807">
    <property type="entry name" value="TransReg_Diox_bact_type"/>
</dbReference>
<dbReference type="STRING" id="1121001.SAMN02745857_02978"/>
<keyword evidence="1" id="KW-0238">DNA-binding</keyword>
<dbReference type="GO" id="GO:0003700">
    <property type="term" value="F:DNA-binding transcription factor activity"/>
    <property type="evidence" value="ECO:0007669"/>
    <property type="project" value="TreeGrafter"/>
</dbReference>
<dbReference type="PROSITE" id="PS50943">
    <property type="entry name" value="HTH_CROC1"/>
    <property type="match status" value="1"/>
</dbReference>
<dbReference type="Gene3D" id="1.10.260.40">
    <property type="entry name" value="lambda repressor-like DNA-binding domains"/>
    <property type="match status" value="1"/>
</dbReference>
<dbReference type="Proteomes" id="UP000192761">
    <property type="component" value="Unassembled WGS sequence"/>
</dbReference>
<dbReference type="Pfam" id="PF01381">
    <property type="entry name" value="HTH_3"/>
    <property type="match status" value="1"/>
</dbReference>
<protein>
    <submittedName>
        <fullName evidence="3">Helix-turn-helix</fullName>
    </submittedName>
</protein>
<dbReference type="GO" id="GO:0005829">
    <property type="term" value="C:cytosol"/>
    <property type="evidence" value="ECO:0007669"/>
    <property type="project" value="TreeGrafter"/>
</dbReference>
<accession>A0A1W1XV70</accession>
<dbReference type="OrthoDB" id="8527856at2"/>
<dbReference type="CDD" id="cd00093">
    <property type="entry name" value="HTH_XRE"/>
    <property type="match status" value="1"/>
</dbReference>
<name>A0A1W1XV70_9NEIS</name>
<evidence type="ECO:0000256" key="1">
    <source>
        <dbReference type="ARBA" id="ARBA00023125"/>
    </source>
</evidence>
<evidence type="ECO:0000313" key="3">
    <source>
        <dbReference type="EMBL" id="SMC27762.1"/>
    </source>
</evidence>